<gene>
    <name evidence="2" type="ORF">NDI86_00700</name>
</gene>
<feature type="compositionally biased region" description="Basic and acidic residues" evidence="1">
    <location>
        <begin position="129"/>
        <end position="144"/>
    </location>
</feature>
<sequence length="452" mass="48537">MTERIKYGTKAAADAARDRHSEHLCPVDDDRRLKTVAYTSDTPQSVLDTERLEAADGRGERSDGPGQVALSDGEKERIDFSNQRANVPHAKSVKGIAQAEGVEDWVAYYDGTLTVDEHREVMADAATESGKRTDDTESADEKAGRAARSAQSNQCEHAHGHCQNGDPEACEFLTETCGYDDEQVSQWLDDTGDSEDSTEQRELVTVGGDEYPEMEVTPEVAGALRQSWQGYKGGIGDLDEALSAAREAVINARQAWRAINRIREANGQPEMHPNRLHTMLDALDSMPATIPEVRTLAHFADPGAGPVDDETTDESGQQFASEQQGTLSSGVEAEEAAEEKQVTLTGSDEAGNETSPTAWRRRGTNWAGGPHTVQLDSQGRGDWVVKLTGPAGPVDVATRLPDPNTAEEVAEEFTSRVQPNEVSGHNADGAVQNAAAAAKKAALPNSGGLADY</sequence>
<organism evidence="2 3">
    <name type="scientific">Haloarcula onubensis</name>
    <dbReference type="NCBI Taxonomy" id="2950539"/>
    <lineage>
        <taxon>Archaea</taxon>
        <taxon>Methanobacteriati</taxon>
        <taxon>Methanobacteriota</taxon>
        <taxon>Stenosarchaea group</taxon>
        <taxon>Halobacteria</taxon>
        <taxon>Halobacteriales</taxon>
        <taxon>Haloarculaceae</taxon>
        <taxon>Haloarcula</taxon>
    </lineage>
</organism>
<evidence type="ECO:0000313" key="3">
    <source>
        <dbReference type="Proteomes" id="UP001268864"/>
    </source>
</evidence>
<evidence type="ECO:0000256" key="1">
    <source>
        <dbReference type="SAM" id="MobiDB-lite"/>
    </source>
</evidence>
<evidence type="ECO:0000313" key="2">
    <source>
        <dbReference type="EMBL" id="MDS0280619.1"/>
    </source>
</evidence>
<feature type="region of interest" description="Disordered" evidence="1">
    <location>
        <begin position="299"/>
        <end position="377"/>
    </location>
</feature>
<dbReference type="EMBL" id="JAMQOS010000001">
    <property type="protein sequence ID" value="MDS0280619.1"/>
    <property type="molecule type" value="Genomic_DNA"/>
</dbReference>
<dbReference type="RefSeq" id="WP_310898466.1">
    <property type="nucleotide sequence ID" value="NZ_JAMQOS010000001.1"/>
</dbReference>
<dbReference type="Proteomes" id="UP001268864">
    <property type="component" value="Unassembled WGS sequence"/>
</dbReference>
<feature type="compositionally biased region" description="Polar residues" evidence="1">
    <location>
        <begin position="342"/>
        <end position="357"/>
    </location>
</feature>
<feature type="compositionally biased region" description="Basic and acidic residues" evidence="1">
    <location>
        <begin position="48"/>
        <end position="63"/>
    </location>
</feature>
<keyword evidence="3" id="KW-1185">Reference proteome</keyword>
<protein>
    <submittedName>
        <fullName evidence="2">Uncharacterized protein</fullName>
    </submittedName>
</protein>
<reference evidence="2 3" key="1">
    <citation type="submission" date="2022-06" db="EMBL/GenBank/DDBJ databases">
        <title>Halomicroarcula sp. a new haloarchaeum isolate from saline soil.</title>
        <authorList>
            <person name="Strakova D."/>
            <person name="Galisteo C."/>
            <person name="Sanchez-Porro C."/>
            <person name="Ventosa A."/>
        </authorList>
    </citation>
    <scope>NUCLEOTIDE SEQUENCE [LARGE SCALE GENOMIC DNA]</scope>
    <source>
        <strain evidence="2 3">S3CR25-11</strain>
    </source>
</reference>
<feature type="region of interest" description="Disordered" evidence="1">
    <location>
        <begin position="125"/>
        <end position="152"/>
    </location>
</feature>
<name>A0ABU2FIP7_9EURY</name>
<feature type="compositionally biased region" description="Polar residues" evidence="1">
    <location>
        <begin position="314"/>
        <end position="329"/>
    </location>
</feature>
<comment type="caution">
    <text evidence="2">The sequence shown here is derived from an EMBL/GenBank/DDBJ whole genome shotgun (WGS) entry which is preliminary data.</text>
</comment>
<proteinExistence type="predicted"/>
<feature type="region of interest" description="Disordered" evidence="1">
    <location>
        <begin position="37"/>
        <end position="72"/>
    </location>
</feature>
<accession>A0ABU2FIP7</accession>
<feature type="compositionally biased region" description="Polar residues" evidence="1">
    <location>
        <begin position="37"/>
        <end position="47"/>
    </location>
</feature>